<dbReference type="EMBL" id="JAGRRH010000086">
    <property type="protein sequence ID" value="KAG7337355.1"/>
    <property type="molecule type" value="Genomic_DNA"/>
</dbReference>
<dbReference type="AlphaFoldDB" id="A0A9K3K5I3"/>
<dbReference type="Proteomes" id="UP000693970">
    <property type="component" value="Unassembled WGS sequence"/>
</dbReference>
<comment type="caution">
    <text evidence="2">The sequence shown here is derived from an EMBL/GenBank/DDBJ whole genome shotgun (WGS) entry which is preliminary data.</text>
</comment>
<keyword evidence="4" id="KW-1185">Reference proteome</keyword>
<evidence type="ECO:0000313" key="4">
    <source>
        <dbReference type="Proteomes" id="UP000693970"/>
    </source>
</evidence>
<evidence type="ECO:0000313" key="2">
    <source>
        <dbReference type="EMBL" id="KAG7337355.1"/>
    </source>
</evidence>
<proteinExistence type="predicted"/>
<feature type="region of interest" description="Disordered" evidence="1">
    <location>
        <begin position="37"/>
        <end position="84"/>
    </location>
</feature>
<reference evidence="2" key="2">
    <citation type="submission" date="2021-04" db="EMBL/GenBank/DDBJ databases">
        <authorList>
            <person name="Podell S."/>
        </authorList>
    </citation>
    <scope>NUCLEOTIDE SEQUENCE</scope>
    <source>
        <strain evidence="2">Hildebrandi</strain>
    </source>
</reference>
<reference evidence="2" key="1">
    <citation type="journal article" date="2021" name="Sci. Rep.">
        <title>Diploid genomic architecture of Nitzschia inconspicua, an elite biomass production diatom.</title>
        <authorList>
            <person name="Oliver A."/>
            <person name="Podell S."/>
            <person name="Pinowska A."/>
            <person name="Traller J.C."/>
            <person name="Smith S.R."/>
            <person name="McClure R."/>
            <person name="Beliaev A."/>
            <person name="Bohutskyi P."/>
            <person name="Hill E.A."/>
            <person name="Rabines A."/>
            <person name="Zheng H."/>
            <person name="Allen L.Z."/>
            <person name="Kuo A."/>
            <person name="Grigoriev I.V."/>
            <person name="Allen A.E."/>
            <person name="Hazlebeck D."/>
            <person name="Allen E.E."/>
        </authorList>
    </citation>
    <scope>NUCLEOTIDE SEQUENCE</scope>
    <source>
        <strain evidence="2">Hildebrandi</strain>
    </source>
</reference>
<gene>
    <name evidence="2" type="ORF">IV203_000004</name>
    <name evidence="3" type="ORF">IV203_034748</name>
</gene>
<accession>A0A9K3K5I3</accession>
<organism evidence="2 4">
    <name type="scientific">Nitzschia inconspicua</name>
    <dbReference type="NCBI Taxonomy" id="303405"/>
    <lineage>
        <taxon>Eukaryota</taxon>
        <taxon>Sar</taxon>
        <taxon>Stramenopiles</taxon>
        <taxon>Ochrophyta</taxon>
        <taxon>Bacillariophyta</taxon>
        <taxon>Bacillariophyceae</taxon>
        <taxon>Bacillariophycidae</taxon>
        <taxon>Bacillariales</taxon>
        <taxon>Bacillariaceae</taxon>
        <taxon>Nitzschia</taxon>
    </lineage>
</organism>
<feature type="compositionally biased region" description="Acidic residues" evidence="1">
    <location>
        <begin position="66"/>
        <end position="84"/>
    </location>
</feature>
<protein>
    <submittedName>
        <fullName evidence="2">Uncharacterized protein</fullName>
    </submittedName>
</protein>
<evidence type="ECO:0000256" key="1">
    <source>
        <dbReference type="SAM" id="MobiDB-lite"/>
    </source>
</evidence>
<name>A0A9K3K5I3_9STRA</name>
<sequence>MCEFCNLPNQQANANRDAFHSDFAGFFSADAIEAAVRQAKQQQSKANKSETYKTKRRHRRSNAGDGNDEDEESESGGGVDDDGT</sequence>
<evidence type="ECO:0000313" key="3">
    <source>
        <dbReference type="EMBL" id="KAG7359650.1"/>
    </source>
</evidence>
<dbReference type="EMBL" id="JAGRRH010000013">
    <property type="protein sequence ID" value="KAG7359650.1"/>
    <property type="molecule type" value="Genomic_DNA"/>
</dbReference>